<dbReference type="InterPro" id="IPR018085">
    <property type="entry name" value="Ura-DNA_Glyclase_AS"/>
</dbReference>
<dbReference type="InterPro" id="IPR036895">
    <property type="entry name" value="Uracil-DNA_glycosylase-like_sf"/>
</dbReference>
<dbReference type="PANTHER" id="PTHR11264:SF0">
    <property type="entry name" value="URACIL-DNA GLYCOSYLASE"/>
    <property type="match status" value="1"/>
</dbReference>
<keyword evidence="7" id="KW-0496">Mitochondrion</keyword>
<dbReference type="FunFam" id="3.40.470.10:FF:000001">
    <property type="entry name" value="Uracil-DNA glycosylase"/>
    <property type="match status" value="1"/>
</dbReference>
<evidence type="ECO:0000256" key="9">
    <source>
        <dbReference type="RuleBase" id="RU003780"/>
    </source>
</evidence>
<evidence type="ECO:0000256" key="8">
    <source>
        <dbReference type="PROSITE-ProRule" id="PRU10072"/>
    </source>
</evidence>
<dbReference type="GO" id="GO:0005634">
    <property type="term" value="C:nucleus"/>
    <property type="evidence" value="ECO:0007669"/>
    <property type="project" value="UniProtKB-SubCell"/>
</dbReference>
<keyword evidence="12" id="KW-1185">Reference proteome</keyword>
<dbReference type="NCBIfam" id="NF003588">
    <property type="entry name" value="PRK05254.1-1"/>
    <property type="match status" value="1"/>
</dbReference>
<dbReference type="SUPFAM" id="SSF52141">
    <property type="entry name" value="Uracil-DNA glycosylase-like"/>
    <property type="match status" value="1"/>
</dbReference>
<comment type="similarity">
    <text evidence="2 7 9">Belongs to the uracil-DNA glycosylase (UDG) superfamily. UNG family.</text>
</comment>
<evidence type="ECO:0000313" key="12">
    <source>
        <dbReference type="Proteomes" id="UP001515480"/>
    </source>
</evidence>
<comment type="subcellular location">
    <subcellularLocation>
        <location evidence="7">Mitochondrion</location>
    </subcellularLocation>
    <subcellularLocation>
        <location evidence="7">Nucleus</location>
    </subcellularLocation>
</comment>
<comment type="caution">
    <text evidence="11">The sequence shown here is derived from an EMBL/GenBank/DDBJ whole genome shotgun (WGS) entry which is preliminary data.</text>
</comment>
<dbReference type="Gene3D" id="3.40.470.10">
    <property type="entry name" value="Uracil-DNA glycosylase-like domain"/>
    <property type="match status" value="1"/>
</dbReference>
<dbReference type="Proteomes" id="UP001515480">
    <property type="component" value="Unassembled WGS sequence"/>
</dbReference>
<dbReference type="NCBIfam" id="NF003592">
    <property type="entry name" value="PRK05254.1-5"/>
    <property type="match status" value="1"/>
</dbReference>
<evidence type="ECO:0000259" key="10">
    <source>
        <dbReference type="SMART" id="SM00986"/>
    </source>
</evidence>
<dbReference type="GO" id="GO:0097510">
    <property type="term" value="P:base-excision repair, AP site formation via deaminated base removal"/>
    <property type="evidence" value="ECO:0007669"/>
    <property type="project" value="TreeGrafter"/>
</dbReference>
<dbReference type="GO" id="GO:0005739">
    <property type="term" value="C:mitochondrion"/>
    <property type="evidence" value="ECO:0007669"/>
    <property type="project" value="UniProtKB-SubCell"/>
</dbReference>
<evidence type="ECO:0000256" key="7">
    <source>
        <dbReference type="HAMAP-Rule" id="MF_03166"/>
    </source>
</evidence>
<dbReference type="HAMAP" id="MF_00148">
    <property type="entry name" value="UDG"/>
    <property type="match status" value="1"/>
</dbReference>
<dbReference type="SMART" id="SM00987">
    <property type="entry name" value="UreE_C"/>
    <property type="match status" value="1"/>
</dbReference>
<evidence type="ECO:0000256" key="4">
    <source>
        <dbReference type="ARBA" id="ARBA00022763"/>
    </source>
</evidence>
<evidence type="ECO:0000256" key="5">
    <source>
        <dbReference type="ARBA" id="ARBA00022801"/>
    </source>
</evidence>
<comment type="function">
    <text evidence="7 9">Excises uracil residues from the DNA which can arise as a result of misincorporation of dUMP residues by DNA polymerase or due to deamination of cytosine.</text>
</comment>
<keyword evidence="4 7" id="KW-0227">DNA damage</keyword>
<dbReference type="InterPro" id="IPR002043">
    <property type="entry name" value="UDG_fam1"/>
</dbReference>
<feature type="domain" description="Uracil-DNA glycosylase-like" evidence="10">
    <location>
        <begin position="85"/>
        <end position="245"/>
    </location>
</feature>
<evidence type="ECO:0000256" key="2">
    <source>
        <dbReference type="ARBA" id="ARBA00008184"/>
    </source>
</evidence>
<gene>
    <name evidence="11" type="ORF">AB1Y20_017919</name>
</gene>
<keyword evidence="7" id="KW-0539">Nucleus</keyword>
<comment type="catalytic activity">
    <reaction evidence="1 7 9">
        <text>Hydrolyzes single-stranded DNA or mismatched double-stranded DNA and polynucleotides, releasing free uracil.</text>
        <dbReference type="EC" id="3.2.2.27"/>
    </reaction>
</comment>
<dbReference type="CDD" id="cd10027">
    <property type="entry name" value="UDG-F1-like"/>
    <property type="match status" value="1"/>
</dbReference>
<dbReference type="NCBIfam" id="NF003591">
    <property type="entry name" value="PRK05254.1-4"/>
    <property type="match status" value="1"/>
</dbReference>
<evidence type="ECO:0000256" key="1">
    <source>
        <dbReference type="ARBA" id="ARBA00001400"/>
    </source>
</evidence>
<name>A0AB34JPS6_PRYPA</name>
<dbReference type="InterPro" id="IPR005122">
    <property type="entry name" value="Uracil-DNA_glycosylase-like"/>
</dbReference>
<keyword evidence="6 7" id="KW-0234">DNA repair</keyword>
<dbReference type="PANTHER" id="PTHR11264">
    <property type="entry name" value="URACIL-DNA GLYCOSYLASE"/>
    <property type="match status" value="1"/>
</dbReference>
<evidence type="ECO:0000256" key="6">
    <source>
        <dbReference type="ARBA" id="ARBA00023204"/>
    </source>
</evidence>
<keyword evidence="5 7" id="KW-0378">Hydrolase</keyword>
<organism evidence="11 12">
    <name type="scientific">Prymnesium parvum</name>
    <name type="common">Toxic golden alga</name>
    <dbReference type="NCBI Taxonomy" id="97485"/>
    <lineage>
        <taxon>Eukaryota</taxon>
        <taxon>Haptista</taxon>
        <taxon>Haptophyta</taxon>
        <taxon>Prymnesiophyceae</taxon>
        <taxon>Prymnesiales</taxon>
        <taxon>Prymnesiaceae</taxon>
        <taxon>Prymnesium</taxon>
    </lineage>
</organism>
<proteinExistence type="inferred from homology"/>
<feature type="active site" description="Proton acceptor" evidence="7 8">
    <location>
        <position position="100"/>
    </location>
</feature>
<dbReference type="EMBL" id="JBGBPQ010000006">
    <property type="protein sequence ID" value="KAL1522955.1"/>
    <property type="molecule type" value="Genomic_DNA"/>
</dbReference>
<dbReference type="AlphaFoldDB" id="A0AB34JPS6"/>
<protein>
    <recommendedName>
        <fullName evidence="3 7">Uracil-DNA glycosylase</fullName>
        <shortName evidence="7">UDG</shortName>
        <ecNumber evidence="3 7">3.2.2.27</ecNumber>
    </recommendedName>
</protein>
<evidence type="ECO:0000313" key="11">
    <source>
        <dbReference type="EMBL" id="KAL1522955.1"/>
    </source>
</evidence>
<dbReference type="GO" id="GO:0004844">
    <property type="term" value="F:uracil DNA N-glycosylase activity"/>
    <property type="evidence" value="ECO:0007669"/>
    <property type="project" value="UniProtKB-UniRule"/>
</dbReference>
<dbReference type="PROSITE" id="PS00130">
    <property type="entry name" value="U_DNA_GLYCOSYLASE"/>
    <property type="match status" value="1"/>
</dbReference>
<evidence type="ECO:0000256" key="3">
    <source>
        <dbReference type="ARBA" id="ARBA00012030"/>
    </source>
</evidence>
<dbReference type="NCBIfam" id="TIGR00628">
    <property type="entry name" value="ung"/>
    <property type="match status" value="1"/>
</dbReference>
<dbReference type="EC" id="3.2.2.27" evidence="3 7"/>
<dbReference type="Pfam" id="PF03167">
    <property type="entry name" value="UDG"/>
    <property type="match status" value="1"/>
</dbReference>
<dbReference type="SMART" id="SM00986">
    <property type="entry name" value="UDG"/>
    <property type="match status" value="1"/>
</dbReference>
<sequence>MEKFLKKRPADSLCAEREAKAAKADDAPTTELELLQHLEPHSAWRHILRNELSKPYMRELDRKVGAERLKHQVFPQPHEVFACLNFTPPEEVRVVILGQDPYHGPGQAHGFCFSVNRGVAIPPSLKNIYTELADDVPGFMKPSHGNLESWARQGVLLLNASLTVRKGEPNSHAAFGWQTFTDAVIKQINEQAQHVVFILWGGFAQKKGKMINRQRHKVLEAAHPSPLSVTKFRGCKVFSQANTYLKSKGRVEIDWRVPEE</sequence>
<dbReference type="NCBIfam" id="NF003589">
    <property type="entry name" value="PRK05254.1-2"/>
    <property type="match status" value="1"/>
</dbReference>
<reference evidence="11 12" key="1">
    <citation type="journal article" date="2024" name="Science">
        <title>Giant polyketide synthase enzymes in the biosynthesis of giant marine polyether toxins.</title>
        <authorList>
            <person name="Fallon T.R."/>
            <person name="Shende V.V."/>
            <person name="Wierzbicki I.H."/>
            <person name="Pendleton A.L."/>
            <person name="Watervoot N.F."/>
            <person name="Auber R.P."/>
            <person name="Gonzalez D.J."/>
            <person name="Wisecaver J.H."/>
            <person name="Moore B.S."/>
        </authorList>
    </citation>
    <scope>NUCLEOTIDE SEQUENCE [LARGE SCALE GENOMIC DNA]</scope>
    <source>
        <strain evidence="11 12">12B1</strain>
    </source>
</reference>
<accession>A0AB34JPS6</accession>